<keyword evidence="2" id="KW-1003">Cell membrane</keyword>
<name>A0A1M6BNQ7_MALRU</name>
<dbReference type="Pfam" id="PF13567">
    <property type="entry name" value="DUF4131"/>
    <property type="match status" value="1"/>
</dbReference>
<dbReference type="SMART" id="SM00849">
    <property type="entry name" value="Lactamase_B"/>
    <property type="match status" value="1"/>
</dbReference>
<evidence type="ECO:0000313" key="9">
    <source>
        <dbReference type="Proteomes" id="UP000184171"/>
    </source>
</evidence>
<evidence type="ECO:0000256" key="6">
    <source>
        <dbReference type="SAM" id="Phobius"/>
    </source>
</evidence>
<dbReference type="CDD" id="cd07731">
    <property type="entry name" value="ComA-like_MBL-fold"/>
    <property type="match status" value="1"/>
</dbReference>
<dbReference type="InterPro" id="IPR025405">
    <property type="entry name" value="DUF4131"/>
</dbReference>
<dbReference type="InterPro" id="IPR004797">
    <property type="entry name" value="Competence_ComEC/Rec2"/>
</dbReference>
<sequence>MLLIPALLFATIAGLLLAPYAQLPKPIAIVVFACALLLGVFLRRRRFALLLFLLPIFFLQANLRYSLQFPLPLPVETFLENKSRLLVKGDLLSVRQLTDQRSQVDLEIFSLTDLDGAQLRPESCRLRLYVNEPLIGFLPGDKVAVEAKLRKPRLFGTPGEFHWPRYLAGQGIALTGWVKKADRIKLLGRSDRWVLSGITQWRESAVEKLERLTDETESVLLRALLLGEGKLLPDGVRKKLAAGGISHLFAISGLHLGLLALFGYQLLLTVYRRSPRLMNWQPPQRVLPILLLPLLFLYLLVTGDAVSTRRAFFVATFAALFWLCRYQVNPLRLLISLAFLSLLYNPLLLWQASWQLSFAGAAGILLWRPLWQGKTATLIPVLHWPLRLLLVTVSATLATQSLVLANFHLLSPSGLLANLFAVPLVSLIALPTGLLTLLVPGETFLHEMVISLSAGILQIILLLIDYLTQLPGLNARYIFLNMREYWGIAFLLLLPLLWWQLKNRRQKLLMTVSCCLLAAGCLWPQQRLNNLTLYMLSVGQGESMLLVSPEGQSILIDGGGLYSDRFDVGERLLAPALGELGIDRLSAVLLTHDHPDHRKGLLFVLRHFPVGQFWSAEEVDNLHPDLQRVLRETKTPVGKFSSGWTQVPGWMQEGLQLFHAKDSKNKNNSSLVLYLQDKSDGLLLTGDLEKQGVNRLLAAGLPGPVSLLKLPHHGSRYSNTRQLMRVTEPDIALVSAGYGNRYRFPAKELVDFSAEQKLPLYRTDTMGTIKAELSHERWKVTCWRDGLFR</sequence>
<feature type="transmembrane region" description="Helical" evidence="6">
    <location>
        <begin position="27"/>
        <end position="43"/>
    </location>
</feature>
<dbReference type="PANTHER" id="PTHR30619:SF1">
    <property type="entry name" value="RECOMBINATION PROTEIN 2"/>
    <property type="match status" value="1"/>
</dbReference>
<dbReference type="NCBIfam" id="TIGR00360">
    <property type="entry name" value="ComEC_N-term"/>
    <property type="match status" value="1"/>
</dbReference>
<evidence type="ECO:0000256" key="1">
    <source>
        <dbReference type="ARBA" id="ARBA00004651"/>
    </source>
</evidence>
<evidence type="ECO:0000313" key="8">
    <source>
        <dbReference type="EMBL" id="SHI50306.1"/>
    </source>
</evidence>
<dbReference type="Pfam" id="PF00753">
    <property type="entry name" value="Lactamase_B"/>
    <property type="match status" value="1"/>
</dbReference>
<feature type="transmembrane region" description="Helical" evidence="6">
    <location>
        <begin position="286"/>
        <end position="303"/>
    </location>
</feature>
<dbReference type="InterPro" id="IPR035681">
    <property type="entry name" value="ComA-like_MBL"/>
</dbReference>
<dbReference type="GO" id="GO:0005886">
    <property type="term" value="C:plasma membrane"/>
    <property type="evidence" value="ECO:0007669"/>
    <property type="project" value="UniProtKB-SubCell"/>
</dbReference>
<evidence type="ECO:0000256" key="2">
    <source>
        <dbReference type="ARBA" id="ARBA00022475"/>
    </source>
</evidence>
<comment type="subcellular location">
    <subcellularLocation>
        <location evidence="1">Cell membrane</location>
        <topology evidence="1">Multi-pass membrane protein</topology>
    </subcellularLocation>
</comment>
<dbReference type="NCBIfam" id="TIGR00361">
    <property type="entry name" value="ComEC_Rec2"/>
    <property type="match status" value="1"/>
</dbReference>
<dbReference type="Gene3D" id="3.60.15.10">
    <property type="entry name" value="Ribonuclease Z/Hydroxyacylglutathione hydrolase-like"/>
    <property type="match status" value="1"/>
</dbReference>
<feature type="transmembrane region" description="Helical" evidence="6">
    <location>
        <begin position="484"/>
        <end position="501"/>
    </location>
</feature>
<feature type="transmembrane region" description="Helical" evidence="6">
    <location>
        <begin position="444"/>
        <end position="464"/>
    </location>
</feature>
<dbReference type="InterPro" id="IPR052159">
    <property type="entry name" value="Competence_DNA_uptake"/>
</dbReference>
<dbReference type="InterPro" id="IPR004477">
    <property type="entry name" value="ComEC_N"/>
</dbReference>
<feature type="transmembrane region" description="Helical" evidence="6">
    <location>
        <begin position="388"/>
        <end position="409"/>
    </location>
</feature>
<gene>
    <name evidence="8" type="ORF">SAMN02745165_00247</name>
</gene>
<organism evidence="8 9">
    <name type="scientific">Malonomonas rubra DSM 5091</name>
    <dbReference type="NCBI Taxonomy" id="1122189"/>
    <lineage>
        <taxon>Bacteria</taxon>
        <taxon>Pseudomonadati</taxon>
        <taxon>Thermodesulfobacteriota</taxon>
        <taxon>Desulfuromonadia</taxon>
        <taxon>Desulfuromonadales</taxon>
        <taxon>Geopsychrobacteraceae</taxon>
        <taxon>Malonomonas</taxon>
    </lineage>
</organism>
<dbReference type="EMBL" id="FQZT01000001">
    <property type="protein sequence ID" value="SHI50306.1"/>
    <property type="molecule type" value="Genomic_DNA"/>
</dbReference>
<feature type="transmembrane region" description="Helical" evidence="6">
    <location>
        <begin position="240"/>
        <end position="266"/>
    </location>
</feature>
<protein>
    <submittedName>
        <fullName evidence="8">Competence protein ComEC</fullName>
    </submittedName>
</protein>
<dbReference type="GO" id="GO:0030420">
    <property type="term" value="P:establishment of competence for transformation"/>
    <property type="evidence" value="ECO:0007669"/>
    <property type="project" value="InterPro"/>
</dbReference>
<feature type="transmembrane region" description="Helical" evidence="6">
    <location>
        <begin position="415"/>
        <end position="437"/>
    </location>
</feature>
<feature type="domain" description="Metallo-beta-lactamase" evidence="7">
    <location>
        <begin position="541"/>
        <end position="738"/>
    </location>
</feature>
<evidence type="ECO:0000256" key="5">
    <source>
        <dbReference type="ARBA" id="ARBA00023136"/>
    </source>
</evidence>
<keyword evidence="3 6" id="KW-0812">Transmembrane</keyword>
<dbReference type="Pfam" id="PF03772">
    <property type="entry name" value="Competence"/>
    <property type="match status" value="1"/>
</dbReference>
<evidence type="ECO:0000256" key="3">
    <source>
        <dbReference type="ARBA" id="ARBA00022692"/>
    </source>
</evidence>
<evidence type="ECO:0000259" key="7">
    <source>
        <dbReference type="SMART" id="SM00849"/>
    </source>
</evidence>
<dbReference type="STRING" id="1122189.SAMN02745165_00247"/>
<evidence type="ECO:0000256" key="4">
    <source>
        <dbReference type="ARBA" id="ARBA00022989"/>
    </source>
</evidence>
<dbReference type="AlphaFoldDB" id="A0A1M6BNQ7"/>
<proteinExistence type="predicted"/>
<dbReference type="PANTHER" id="PTHR30619">
    <property type="entry name" value="DNA INTERNALIZATION/COMPETENCE PROTEIN COMEC/REC2"/>
    <property type="match status" value="1"/>
</dbReference>
<keyword evidence="5 6" id="KW-0472">Membrane</keyword>
<dbReference type="OrthoDB" id="9790149at2"/>
<dbReference type="InterPro" id="IPR001279">
    <property type="entry name" value="Metallo-B-lactamas"/>
</dbReference>
<accession>A0A1M6BNQ7</accession>
<reference evidence="8 9" key="1">
    <citation type="submission" date="2016-11" db="EMBL/GenBank/DDBJ databases">
        <authorList>
            <person name="Jaros S."/>
            <person name="Januszkiewicz K."/>
            <person name="Wedrychowicz H."/>
        </authorList>
    </citation>
    <scope>NUCLEOTIDE SEQUENCE [LARGE SCALE GENOMIC DNA]</scope>
    <source>
        <strain evidence="8 9">DSM 5091</strain>
    </source>
</reference>
<dbReference type="RefSeq" id="WP_072904927.1">
    <property type="nucleotide sequence ID" value="NZ_FQZT01000001.1"/>
</dbReference>
<dbReference type="InterPro" id="IPR036866">
    <property type="entry name" value="RibonucZ/Hydroxyglut_hydro"/>
</dbReference>
<dbReference type="SUPFAM" id="SSF56281">
    <property type="entry name" value="Metallo-hydrolase/oxidoreductase"/>
    <property type="match status" value="1"/>
</dbReference>
<keyword evidence="9" id="KW-1185">Reference proteome</keyword>
<keyword evidence="4 6" id="KW-1133">Transmembrane helix</keyword>
<dbReference type="Proteomes" id="UP000184171">
    <property type="component" value="Unassembled WGS sequence"/>
</dbReference>